<evidence type="ECO:0000256" key="5">
    <source>
        <dbReference type="SAM" id="MobiDB-lite"/>
    </source>
</evidence>
<feature type="region of interest" description="Disordered" evidence="5">
    <location>
        <begin position="36"/>
        <end position="70"/>
    </location>
</feature>
<dbReference type="Pfam" id="PF00271">
    <property type="entry name" value="Helicase_C"/>
    <property type="match status" value="1"/>
</dbReference>
<feature type="domain" description="Helicase C-terminal" evidence="7">
    <location>
        <begin position="439"/>
        <end position="583"/>
    </location>
</feature>
<dbReference type="Gene3D" id="3.40.50.10810">
    <property type="entry name" value="Tandem AAA-ATPase domain"/>
    <property type="match status" value="1"/>
</dbReference>
<dbReference type="SMART" id="SM00490">
    <property type="entry name" value="HELICc"/>
    <property type="match status" value="1"/>
</dbReference>
<dbReference type="CDD" id="cd18793">
    <property type="entry name" value="SF2_C_SNF"/>
    <property type="match status" value="1"/>
</dbReference>
<organism evidence="8">
    <name type="scientific">uncultured Desulfobacterium sp</name>
    <dbReference type="NCBI Taxonomy" id="201089"/>
    <lineage>
        <taxon>Bacteria</taxon>
        <taxon>Pseudomonadati</taxon>
        <taxon>Thermodesulfobacteriota</taxon>
        <taxon>Desulfobacteria</taxon>
        <taxon>Desulfobacterales</taxon>
        <taxon>Desulfobacteriaceae</taxon>
        <taxon>Desulfobacterium</taxon>
        <taxon>environmental samples</taxon>
    </lineage>
</organism>
<dbReference type="InterPro" id="IPR027417">
    <property type="entry name" value="P-loop_NTPase"/>
</dbReference>
<dbReference type="Gene3D" id="3.40.50.300">
    <property type="entry name" value="P-loop containing nucleotide triphosphate hydrolases"/>
    <property type="match status" value="1"/>
</dbReference>
<dbReference type="InterPro" id="IPR049730">
    <property type="entry name" value="SNF2/RAD54-like_C"/>
</dbReference>
<keyword evidence="4" id="KW-0067">ATP-binding</keyword>
<dbReference type="InterPro" id="IPR000330">
    <property type="entry name" value="SNF2_N"/>
</dbReference>
<dbReference type="SUPFAM" id="SSF52540">
    <property type="entry name" value="P-loop containing nucleoside triphosphate hydrolases"/>
    <property type="match status" value="2"/>
</dbReference>
<dbReference type="PROSITE" id="PS51192">
    <property type="entry name" value="HELICASE_ATP_BIND_1"/>
    <property type="match status" value="1"/>
</dbReference>
<dbReference type="PROSITE" id="PS51194">
    <property type="entry name" value="HELICASE_CTER"/>
    <property type="match status" value="1"/>
</dbReference>
<keyword evidence="2" id="KW-0378">Hydrolase</keyword>
<reference evidence="8" key="1">
    <citation type="journal article" date="2011" name="Environ. Microbiol.">
        <title>Genomic insights into the metabolic potential of the polycyclic aromatic hydrocarbon degrading sulfate-reducing Deltaproteobacterium N47.</title>
        <authorList>
            <person name="Bergmann F."/>
            <person name="Selesi D."/>
            <person name="Weinmaier T."/>
            <person name="Tischler P."/>
            <person name="Rattei T."/>
            <person name="Meckenstock R.U."/>
        </authorList>
    </citation>
    <scope>NUCLEOTIDE SEQUENCE</scope>
</reference>
<dbReference type="PANTHER" id="PTHR10799">
    <property type="entry name" value="SNF2/RAD54 HELICASE FAMILY"/>
    <property type="match status" value="1"/>
</dbReference>
<dbReference type="InterPro" id="IPR014001">
    <property type="entry name" value="Helicase_ATP-bd"/>
</dbReference>
<dbReference type="Pfam" id="PF00176">
    <property type="entry name" value="SNF2-rel_dom"/>
    <property type="match status" value="1"/>
</dbReference>
<gene>
    <name evidence="8" type="ORF">N47_G36560</name>
</gene>
<dbReference type="InterPro" id="IPR038718">
    <property type="entry name" value="SNF2-like_sf"/>
</dbReference>
<keyword evidence="3" id="KW-0347">Helicase</keyword>
<proteinExistence type="predicted"/>
<feature type="domain" description="Helicase ATP-binding" evidence="6">
    <location>
        <begin position="137"/>
        <end position="296"/>
    </location>
</feature>
<dbReference type="GO" id="GO:0005524">
    <property type="term" value="F:ATP binding"/>
    <property type="evidence" value="ECO:0007669"/>
    <property type="project" value="UniProtKB-KW"/>
</dbReference>
<accession>E1YCN8</accession>
<evidence type="ECO:0000259" key="7">
    <source>
        <dbReference type="PROSITE" id="PS51194"/>
    </source>
</evidence>
<dbReference type="GO" id="GO:0016787">
    <property type="term" value="F:hydrolase activity"/>
    <property type="evidence" value="ECO:0007669"/>
    <property type="project" value="UniProtKB-KW"/>
</dbReference>
<dbReference type="EMBL" id="FR695868">
    <property type="protein sequence ID" value="CBX28332.1"/>
    <property type="molecule type" value="Genomic_DNA"/>
</dbReference>
<name>E1YCN8_9BACT</name>
<dbReference type="GO" id="GO:0004386">
    <property type="term" value="F:helicase activity"/>
    <property type="evidence" value="ECO:0007669"/>
    <property type="project" value="UniProtKB-KW"/>
</dbReference>
<dbReference type="CDD" id="cd18011">
    <property type="entry name" value="DEXDc_RapA"/>
    <property type="match status" value="1"/>
</dbReference>
<protein>
    <submittedName>
        <fullName evidence="8">Uncharacterized protein</fullName>
    </submittedName>
</protein>
<dbReference type="InterPro" id="IPR001650">
    <property type="entry name" value="Helicase_C-like"/>
</dbReference>
<sequence length="645" mass="73961">MPEMKKPNRSRIKTQLKDVQQYCRFELETIKATPVQPIKHPVKKQDNPEPVLEKQSLPSPSKPKEPDLPDIPATLTIDTLSFTKSLAENGNAATIGLYDLVMEGHRIRFMDSFENLICLPSLKGIQSFWYQEETARKVLKTFRGRALLSDEVGLGKTIEAGIVLKEYIQRGMVKTALVLTPNPLVSQWREELSVKFGLDFPSTDDPEYKNSDDFWDSPFILASINQAKSTKNFSRVTDREYDLVIVDEAHHLKNRSTLNWKLVNALKKRFLLLLTATPVENNLMELYNLITLLKPGQLKTSAEFRREFMTKGDPTSPQNKRILRELLSQVMIRNTRALAKIDIPPRFAQTLRVEPDPNENELYERVIQLVGNINRTNGSGNRLLLKNLLAEAGSSPRALEVTLARVLAGKDLPADSRNDIRSILNLCRTIMGETGKNRTLLKLIKKQKGKIIIFVKYIGSLEQLSEFLSWNDIPHALFHGSMDNSAKDEQIRIFQEERDILVTTEIGGEGRNLQFCCQMVNYDLPWNPMKIEQRIGRIHRIGQDKQVMIYNLCNAGSIEDHILEILDRKINMFEMVIGEVDMIIGRIREEAEFEDIIYDIWVNATSEAEREKGFADLGVRLQRSKSQHEKTRELDKDLFGENYEL</sequence>
<dbReference type="AlphaFoldDB" id="E1YCN8"/>
<dbReference type="SMART" id="SM00487">
    <property type="entry name" value="DEXDc"/>
    <property type="match status" value="1"/>
</dbReference>
<dbReference type="InterPro" id="IPR057342">
    <property type="entry name" value="DEXDc_RapA"/>
</dbReference>
<keyword evidence="1" id="KW-0547">Nucleotide-binding</keyword>
<evidence type="ECO:0000256" key="1">
    <source>
        <dbReference type="ARBA" id="ARBA00022741"/>
    </source>
</evidence>
<evidence type="ECO:0000259" key="6">
    <source>
        <dbReference type="PROSITE" id="PS51192"/>
    </source>
</evidence>
<evidence type="ECO:0000256" key="3">
    <source>
        <dbReference type="ARBA" id="ARBA00022806"/>
    </source>
</evidence>
<evidence type="ECO:0000256" key="2">
    <source>
        <dbReference type="ARBA" id="ARBA00022801"/>
    </source>
</evidence>
<evidence type="ECO:0000256" key="4">
    <source>
        <dbReference type="ARBA" id="ARBA00022840"/>
    </source>
</evidence>
<evidence type="ECO:0000313" key="8">
    <source>
        <dbReference type="EMBL" id="CBX28332.1"/>
    </source>
</evidence>